<dbReference type="Pfam" id="PF01558">
    <property type="entry name" value="POR"/>
    <property type="match status" value="1"/>
</dbReference>
<keyword evidence="6" id="KW-1185">Reference proteome</keyword>
<keyword evidence="1 3" id="KW-0560">Oxidoreductase</keyword>
<dbReference type="Gene3D" id="3.40.920.10">
    <property type="entry name" value="Pyruvate-ferredoxin oxidoreductase, PFOR, domain III"/>
    <property type="match status" value="1"/>
</dbReference>
<dbReference type="EMBL" id="LKEU01000036">
    <property type="protein sequence ID" value="OFV69807.1"/>
    <property type="molecule type" value="Genomic_DNA"/>
</dbReference>
<dbReference type="NCBIfam" id="TIGR02175">
    <property type="entry name" value="PorC_KorC"/>
    <property type="match status" value="1"/>
</dbReference>
<dbReference type="InterPro" id="IPR011894">
    <property type="entry name" value="PorC_KorC"/>
</dbReference>
<dbReference type="Proteomes" id="UP000176244">
    <property type="component" value="Unassembled WGS sequence"/>
</dbReference>
<evidence type="ECO:0000313" key="5">
    <source>
        <dbReference type="Proteomes" id="UP000176244"/>
    </source>
</evidence>
<reference evidence="4" key="2">
    <citation type="submission" date="2021-11" db="EMBL/GenBank/DDBJ databases">
        <title>Isoprene-degrading acetogen.</title>
        <authorList>
            <person name="Yang Y."/>
            <person name="Jin H."/>
            <person name="Yan J."/>
        </authorList>
    </citation>
    <scope>NUCLEOTIDE SEQUENCE</scope>
    <source>
        <strain evidence="4">Berkeley</strain>
    </source>
</reference>
<proteinExistence type="predicted"/>
<dbReference type="EMBL" id="CP087994">
    <property type="protein sequence ID" value="UYO61528.1"/>
    <property type="molecule type" value="Genomic_DNA"/>
</dbReference>
<feature type="domain" description="Pyruvate/ketoisovalerate oxidoreductase catalytic" evidence="2">
    <location>
        <begin position="10"/>
        <end position="162"/>
    </location>
</feature>
<dbReference type="GO" id="GO:0019164">
    <property type="term" value="F:pyruvate synthase activity"/>
    <property type="evidence" value="ECO:0007669"/>
    <property type="project" value="UniProtKB-EC"/>
</dbReference>
<organism evidence="3 5">
    <name type="scientific">Acetobacterium wieringae</name>
    <dbReference type="NCBI Taxonomy" id="52694"/>
    <lineage>
        <taxon>Bacteria</taxon>
        <taxon>Bacillati</taxon>
        <taxon>Bacillota</taxon>
        <taxon>Clostridia</taxon>
        <taxon>Eubacteriales</taxon>
        <taxon>Eubacteriaceae</taxon>
        <taxon>Acetobacterium</taxon>
    </lineage>
</organism>
<dbReference type="OrthoDB" id="9794954at2"/>
<protein>
    <submittedName>
        <fullName evidence="4">2-oxoacid:acceptor oxidoreductase family protein</fullName>
    </submittedName>
    <submittedName>
        <fullName evidence="3">Pyruvate synthase subunit PorC</fullName>
        <ecNumber evidence="3">1.2.7.1</ecNumber>
    </submittedName>
</protein>
<evidence type="ECO:0000256" key="1">
    <source>
        <dbReference type="ARBA" id="ARBA00023002"/>
    </source>
</evidence>
<evidence type="ECO:0000313" key="4">
    <source>
        <dbReference type="EMBL" id="UYO61528.1"/>
    </source>
</evidence>
<evidence type="ECO:0000313" key="6">
    <source>
        <dbReference type="Proteomes" id="UP001163550"/>
    </source>
</evidence>
<dbReference type="PANTHER" id="PTHR43366">
    <property type="entry name" value="PYRUVATE SYNTHASE SUBUNIT PORC"/>
    <property type="match status" value="1"/>
</dbReference>
<dbReference type="Proteomes" id="UP001163550">
    <property type="component" value="Chromosome"/>
</dbReference>
<evidence type="ECO:0000313" key="3">
    <source>
        <dbReference type="EMBL" id="OFV69807.1"/>
    </source>
</evidence>
<dbReference type="RefSeq" id="WP_070371968.1">
    <property type="nucleotide sequence ID" value="NZ_CABIIK010000056.1"/>
</dbReference>
<dbReference type="InterPro" id="IPR019752">
    <property type="entry name" value="Pyrv/ketoisovalerate_OxRed_cat"/>
</dbReference>
<reference evidence="3 5" key="1">
    <citation type="submission" date="2015-09" db="EMBL/GenBank/DDBJ databases">
        <title>Genome sequence of Acetobacterium wieringae DSM 1911.</title>
        <authorList>
            <person name="Poehlein A."/>
            <person name="Bengelsdorf F.R."/>
            <person name="Schiel-Bengelsdorf B."/>
            <person name="Duerre P."/>
            <person name="Daniel R."/>
        </authorList>
    </citation>
    <scope>NUCLEOTIDE SEQUENCE [LARGE SCALE GENOMIC DNA]</scope>
    <source>
        <strain evidence="3 5">DSM 1911</strain>
    </source>
</reference>
<dbReference type="InterPro" id="IPR051626">
    <property type="entry name" value="Oxidoreductase_gamma_subunit"/>
</dbReference>
<gene>
    <name evidence="3" type="primary">porC</name>
    <name evidence="3" type="ORF">ACWI_26960</name>
    <name evidence="4" type="ORF">LNN31_12125</name>
</gene>
<dbReference type="SUPFAM" id="SSF53323">
    <property type="entry name" value="Pyruvate-ferredoxin oxidoreductase, PFOR, domain III"/>
    <property type="match status" value="1"/>
</dbReference>
<dbReference type="AlphaFoldDB" id="A0A1F2PEI5"/>
<dbReference type="InterPro" id="IPR002869">
    <property type="entry name" value="Pyrv_flavodox_OxRed_cen"/>
</dbReference>
<dbReference type="PANTHER" id="PTHR43366:SF1">
    <property type="entry name" value="PYRUVATE SYNTHASE SUBUNIT PORC"/>
    <property type="match status" value="1"/>
</dbReference>
<dbReference type="EC" id="1.2.7.1" evidence="3"/>
<dbReference type="STRING" id="52694.ACWI_26960"/>
<name>A0A1F2PEI5_9FIRM</name>
<keyword evidence="3" id="KW-0670">Pyruvate</keyword>
<sequence length="177" mass="19534">MIEIRWHGRGGQGAFTAAKILGAASLIDNKFSLAFPSFGPERRGAPIQAFNKIDTQAIINRSEIKACDYLIFLDDSLFSFDYLNDLKDDGIALINTATPEKFRDFSQIQTIDANLIALNIIKKPLSNTAMLGALASISDDVSLSSLQQASNQYLSATHAAKNQLILQESYDHFKEVY</sequence>
<accession>A0A1F2PEI5</accession>
<evidence type="ECO:0000259" key="2">
    <source>
        <dbReference type="Pfam" id="PF01558"/>
    </source>
</evidence>